<organism evidence="1 2">
    <name type="scientific">Raoultella ornithinolytica</name>
    <name type="common">Klebsiella ornithinolytica</name>
    <dbReference type="NCBI Taxonomy" id="54291"/>
    <lineage>
        <taxon>Bacteria</taxon>
        <taxon>Pseudomonadati</taxon>
        <taxon>Pseudomonadota</taxon>
        <taxon>Gammaproteobacteria</taxon>
        <taxon>Enterobacterales</taxon>
        <taxon>Enterobacteriaceae</taxon>
        <taxon>Klebsiella/Raoultella group</taxon>
        <taxon>Raoultella</taxon>
    </lineage>
</organism>
<dbReference type="RefSeq" id="WP_227505873.1">
    <property type="nucleotide sequence ID" value="NZ_ABIKMM020000002.1"/>
</dbReference>
<accession>A0A9Q9JBM8</accession>
<dbReference type="AlphaFoldDB" id="A0A9Q9JBM8"/>
<name>A0A9Q9JBM8_RAOOR</name>
<dbReference type="Proteomes" id="UP001064206">
    <property type="component" value="Chromosome"/>
</dbReference>
<dbReference type="EMBL" id="CP104450">
    <property type="protein sequence ID" value="UXE35773.1"/>
    <property type="molecule type" value="Genomic_DNA"/>
</dbReference>
<protein>
    <submittedName>
        <fullName evidence="1">Uncharacterized protein</fullName>
    </submittedName>
</protein>
<gene>
    <name evidence="1" type="ORF">N2J37_14415</name>
</gene>
<evidence type="ECO:0000313" key="1">
    <source>
        <dbReference type="EMBL" id="UXE35773.1"/>
    </source>
</evidence>
<reference evidence="1" key="1">
    <citation type="submission" date="2022-09" db="EMBL/GenBank/DDBJ databases">
        <title>Multidrug resistance Raoultella ornithinolytica Strain MQB_Silv_108.</title>
        <authorList>
            <person name="Quintela-Baluja M."/>
        </authorList>
    </citation>
    <scope>NUCLEOTIDE SEQUENCE</scope>
    <source>
        <strain evidence="1">MQB_Silv_108</strain>
    </source>
</reference>
<proteinExistence type="predicted"/>
<evidence type="ECO:0000313" key="2">
    <source>
        <dbReference type="Proteomes" id="UP001064206"/>
    </source>
</evidence>
<sequence length="93" mass="10083">MKRQNASTRPERRKRLVARASIAATLLIPHVSATNKDPMRQNRAAAGVSLTALTRSLATLTIQGQRLPDAGQIYSDIEAPLKSLEEVPLCACC</sequence>